<dbReference type="GO" id="GO:0016757">
    <property type="term" value="F:glycosyltransferase activity"/>
    <property type="evidence" value="ECO:0007669"/>
    <property type="project" value="TreeGrafter"/>
</dbReference>
<keyword evidence="3" id="KW-0472">Membrane</keyword>
<dbReference type="InterPro" id="IPR029044">
    <property type="entry name" value="Nucleotide-diphossugar_trans"/>
</dbReference>
<dbReference type="PANTHER" id="PTHR21461">
    <property type="entry name" value="GLYCOSYLTRANSFERASE FAMILY 92 PROTEIN"/>
    <property type="match status" value="1"/>
</dbReference>
<accession>A0A1N7LWK9</accession>
<gene>
    <name evidence="5" type="ORF">SAMN05421795_104204</name>
</gene>
<feature type="compositionally biased region" description="Low complexity" evidence="4">
    <location>
        <begin position="335"/>
        <end position="351"/>
    </location>
</feature>
<evidence type="ECO:0000256" key="1">
    <source>
        <dbReference type="ARBA" id="ARBA00004167"/>
    </source>
</evidence>
<evidence type="ECO:0000313" key="5">
    <source>
        <dbReference type="EMBL" id="SIS78238.1"/>
    </source>
</evidence>
<organism evidence="5 6">
    <name type="scientific">Phaeovulum vinaykumarii</name>
    <dbReference type="NCBI Taxonomy" id="407234"/>
    <lineage>
        <taxon>Bacteria</taxon>
        <taxon>Pseudomonadati</taxon>
        <taxon>Pseudomonadota</taxon>
        <taxon>Alphaproteobacteria</taxon>
        <taxon>Rhodobacterales</taxon>
        <taxon>Paracoccaceae</taxon>
        <taxon>Phaeovulum</taxon>
    </lineage>
</organism>
<feature type="region of interest" description="Disordered" evidence="4">
    <location>
        <begin position="323"/>
        <end position="351"/>
    </location>
</feature>
<dbReference type="Pfam" id="PF13704">
    <property type="entry name" value="Glyco_tranf_2_4"/>
    <property type="match status" value="1"/>
</dbReference>
<dbReference type="Proteomes" id="UP000186098">
    <property type="component" value="Unassembled WGS sequence"/>
</dbReference>
<proteinExistence type="predicted"/>
<sequence length="351" mass="39748">MKFTLVATAKDEGPYLFEWVAWHRMIGFDDIILFQNDSSDGTHEILTEMQAAGLVRYRYNRAPRGKHQIRAYTRATRQPEYQAADYVMALDLDEFLVVHVGAGNVRDFVAAAPDFDYAMLNWRQFGSSGHARTPEGLVTENFIMSEYNDTIKHHCMPFKSLFRRDRFERPGVHIPLSAPGQPAPRRVNGSGLREGECEVRNFQVDDPQGRRLAQVNHYIVKDAESFVLKNAKGSAHQANRAIDRDYWCKRNKNQCLDRSLARRAGKLRAAMARMDAETGGRLSALTAEARAHHRARFAALMTTPDARALFEFCRDRPQLKGPERLSLFAPRKTDPQAAPAARPDAHAQPAV</sequence>
<protein>
    <submittedName>
        <fullName evidence="5">Glycosyl transferase family 2</fullName>
    </submittedName>
</protein>
<comment type="subcellular location">
    <subcellularLocation>
        <location evidence="1">Membrane</location>
        <topology evidence="1">Single-pass membrane protein</topology>
    </subcellularLocation>
</comment>
<keyword evidence="2" id="KW-0812">Transmembrane</keyword>
<dbReference type="AlphaFoldDB" id="A0A1N7LWK9"/>
<dbReference type="PANTHER" id="PTHR21461:SF69">
    <property type="entry name" value="GLYCOSYLTRANSFERASE FAMILY 92 PROTEIN"/>
    <property type="match status" value="1"/>
</dbReference>
<dbReference type="GO" id="GO:0016020">
    <property type="term" value="C:membrane"/>
    <property type="evidence" value="ECO:0007669"/>
    <property type="project" value="UniProtKB-SubCell"/>
</dbReference>
<keyword evidence="3" id="KW-1133">Transmembrane helix</keyword>
<evidence type="ECO:0000256" key="3">
    <source>
        <dbReference type="ARBA" id="ARBA00022989"/>
    </source>
</evidence>
<dbReference type="EMBL" id="FTOM01000004">
    <property type="protein sequence ID" value="SIS78238.1"/>
    <property type="molecule type" value="Genomic_DNA"/>
</dbReference>
<evidence type="ECO:0000256" key="4">
    <source>
        <dbReference type="SAM" id="MobiDB-lite"/>
    </source>
</evidence>
<dbReference type="STRING" id="407234.SAMN05421795_104204"/>
<dbReference type="SUPFAM" id="SSF53448">
    <property type="entry name" value="Nucleotide-diphospho-sugar transferases"/>
    <property type="match status" value="1"/>
</dbReference>
<reference evidence="6" key="1">
    <citation type="submission" date="2017-01" db="EMBL/GenBank/DDBJ databases">
        <authorList>
            <person name="Varghese N."/>
            <person name="Submissions S."/>
        </authorList>
    </citation>
    <scope>NUCLEOTIDE SEQUENCE [LARGE SCALE GENOMIC DNA]</scope>
    <source>
        <strain evidence="6">DSM 18714</strain>
    </source>
</reference>
<dbReference type="OrthoDB" id="1997677at2"/>
<keyword evidence="5" id="KW-0808">Transferase</keyword>
<name>A0A1N7LWK9_9RHOB</name>
<feature type="region of interest" description="Disordered" evidence="4">
    <location>
        <begin position="173"/>
        <end position="192"/>
    </location>
</feature>
<dbReference type="RefSeq" id="WP_076365833.1">
    <property type="nucleotide sequence ID" value="NZ_FTOM01000004.1"/>
</dbReference>
<evidence type="ECO:0000313" key="6">
    <source>
        <dbReference type="Proteomes" id="UP000186098"/>
    </source>
</evidence>
<keyword evidence="6" id="KW-1185">Reference proteome</keyword>
<dbReference type="GO" id="GO:0005737">
    <property type="term" value="C:cytoplasm"/>
    <property type="evidence" value="ECO:0007669"/>
    <property type="project" value="TreeGrafter"/>
</dbReference>
<evidence type="ECO:0000256" key="2">
    <source>
        <dbReference type="ARBA" id="ARBA00022692"/>
    </source>
</evidence>